<organism evidence="2 3">
    <name type="scientific">Postia placenta MAD-698-R-SB12</name>
    <dbReference type="NCBI Taxonomy" id="670580"/>
    <lineage>
        <taxon>Eukaryota</taxon>
        <taxon>Fungi</taxon>
        <taxon>Dikarya</taxon>
        <taxon>Basidiomycota</taxon>
        <taxon>Agaricomycotina</taxon>
        <taxon>Agaricomycetes</taxon>
        <taxon>Polyporales</taxon>
        <taxon>Adustoporiaceae</taxon>
        <taxon>Rhodonia</taxon>
    </lineage>
</organism>
<dbReference type="Pfam" id="PF05821">
    <property type="entry name" value="NDUF_B8"/>
    <property type="match status" value="1"/>
</dbReference>
<evidence type="ECO:0000313" key="3">
    <source>
        <dbReference type="Proteomes" id="UP000194127"/>
    </source>
</evidence>
<dbReference type="RefSeq" id="XP_024334570.1">
    <property type="nucleotide sequence ID" value="XM_024482227.1"/>
</dbReference>
<dbReference type="Proteomes" id="UP000194127">
    <property type="component" value="Unassembled WGS sequence"/>
</dbReference>
<dbReference type="PANTHER" id="PTHR12840">
    <property type="entry name" value="NADH-UBIQUINONE OXIDOREDUCTASE ASHI SUBUNIT"/>
    <property type="match status" value="1"/>
</dbReference>
<evidence type="ECO:0000256" key="1">
    <source>
        <dbReference type="SAM" id="MobiDB-lite"/>
    </source>
</evidence>
<name>A0A1X6MNG8_9APHY</name>
<feature type="region of interest" description="Disordered" evidence="1">
    <location>
        <begin position="121"/>
        <end position="154"/>
    </location>
</feature>
<proteinExistence type="predicted"/>
<dbReference type="InterPro" id="IPR008699">
    <property type="entry name" value="NDUFB8"/>
</dbReference>
<gene>
    <name evidence="2" type="ORF">POSPLADRAFT_1067793</name>
</gene>
<evidence type="ECO:0000313" key="2">
    <source>
        <dbReference type="EMBL" id="OSX57776.1"/>
    </source>
</evidence>
<sequence length="154" mass="17392">MQLIAARTAGVRSAIRAARLVPALRTYATPATFKDDDDPQLADYPRLPYISKQRRPARGWEDWQMRRNFGEPLHEQEEILSMWGPDAPVVPPSTALRWFMTAVAGFTTFGVITKFALIPSRPSVPREYPYSGLETELGGLEENKARPESETDEE</sequence>
<dbReference type="EMBL" id="KZ110607">
    <property type="protein sequence ID" value="OSX57776.1"/>
    <property type="molecule type" value="Genomic_DNA"/>
</dbReference>
<reference evidence="2 3" key="1">
    <citation type="submission" date="2017-04" db="EMBL/GenBank/DDBJ databases">
        <title>Genome Sequence of the Model Brown-Rot Fungus Postia placenta SB12.</title>
        <authorList>
            <consortium name="DOE Joint Genome Institute"/>
            <person name="Gaskell J."/>
            <person name="Kersten P."/>
            <person name="Larrondo L.F."/>
            <person name="Canessa P."/>
            <person name="Martinez D."/>
            <person name="Hibbett D."/>
            <person name="Schmoll M."/>
            <person name="Kubicek C.P."/>
            <person name="Martinez A.T."/>
            <person name="Yadav J."/>
            <person name="Master E."/>
            <person name="Magnuson J.K."/>
            <person name="James T."/>
            <person name="Yaver D."/>
            <person name="Berka R."/>
            <person name="Labutti K."/>
            <person name="Lipzen A."/>
            <person name="Aerts A."/>
            <person name="Barry K."/>
            <person name="Henrissat B."/>
            <person name="Blanchette R."/>
            <person name="Grigoriev I."/>
            <person name="Cullen D."/>
        </authorList>
    </citation>
    <scope>NUCLEOTIDE SEQUENCE [LARGE SCALE GENOMIC DNA]</scope>
    <source>
        <strain evidence="2 3">MAD-698-R-SB12</strain>
    </source>
</reference>
<dbReference type="AlphaFoldDB" id="A0A1X6MNG8"/>
<dbReference type="PANTHER" id="PTHR12840:SF1">
    <property type="entry name" value="NADH DEHYDROGENASE [UBIQUINONE] 1 BETA SUBCOMPLEX SUBUNIT 8, MITOCHONDRIAL"/>
    <property type="match status" value="1"/>
</dbReference>
<dbReference type="GO" id="GO:0005739">
    <property type="term" value="C:mitochondrion"/>
    <property type="evidence" value="ECO:0007669"/>
    <property type="project" value="InterPro"/>
</dbReference>
<dbReference type="STRING" id="670580.A0A1X6MNG8"/>
<keyword evidence="3" id="KW-1185">Reference proteome</keyword>
<dbReference type="OrthoDB" id="2014058at2759"/>
<protein>
    <submittedName>
        <fullName evidence="2">Uncharacterized protein</fullName>
    </submittedName>
</protein>
<accession>A0A1X6MNG8</accession>
<feature type="compositionally biased region" description="Basic and acidic residues" evidence="1">
    <location>
        <begin position="141"/>
        <end position="154"/>
    </location>
</feature>
<dbReference type="GeneID" id="36327177"/>